<dbReference type="Proteomes" id="UP001499878">
    <property type="component" value="Unassembled WGS sequence"/>
</dbReference>
<feature type="region of interest" description="Disordered" evidence="1">
    <location>
        <begin position="52"/>
        <end position="101"/>
    </location>
</feature>
<feature type="region of interest" description="Disordered" evidence="1">
    <location>
        <begin position="1"/>
        <end position="40"/>
    </location>
</feature>
<protein>
    <submittedName>
        <fullName evidence="2">Uncharacterized protein</fullName>
    </submittedName>
</protein>
<sequence>MTASGPGSGATPDQPDQPGQPGQPGQPEQPGGTPSVPEYVWRQFLEDDERAIRASALIREPAARDRTPGWRPRPPAGTDADARPSGVVGELWHPEDPWTGPAWRALDGRARLRRVGRVIGTAAAVALALTAWSQLSTGPGTPGGGPADTIGQHLEESPVLPTAASLAPTASGDASPAVYEPDPSAVPRASSSWAVN</sequence>
<comment type="caution">
    <text evidence="2">The sequence shown here is derived from an EMBL/GenBank/DDBJ whole genome shotgun (WGS) entry which is preliminary data.</text>
</comment>
<dbReference type="EMBL" id="BAABJR010000006">
    <property type="protein sequence ID" value="GAA5208150.1"/>
    <property type="molecule type" value="Genomic_DNA"/>
</dbReference>
<name>A0ABP9T3Z3_9ACTN</name>
<feature type="region of interest" description="Disordered" evidence="1">
    <location>
        <begin position="138"/>
        <end position="196"/>
    </location>
</feature>
<dbReference type="RefSeq" id="WP_345629904.1">
    <property type="nucleotide sequence ID" value="NZ_BAABJR010000006.1"/>
</dbReference>
<feature type="compositionally biased region" description="Low complexity" evidence="1">
    <location>
        <begin position="9"/>
        <end position="34"/>
    </location>
</feature>
<organism evidence="2 3">
    <name type="scientific">Streptomyces thinghirensis</name>
    <dbReference type="NCBI Taxonomy" id="551547"/>
    <lineage>
        <taxon>Bacteria</taxon>
        <taxon>Bacillati</taxon>
        <taxon>Actinomycetota</taxon>
        <taxon>Actinomycetes</taxon>
        <taxon>Kitasatosporales</taxon>
        <taxon>Streptomycetaceae</taxon>
        <taxon>Streptomyces</taxon>
    </lineage>
</organism>
<gene>
    <name evidence="2" type="ORF">GCM10023323_26520</name>
</gene>
<accession>A0ABP9T3Z3</accession>
<proteinExistence type="predicted"/>
<evidence type="ECO:0000313" key="2">
    <source>
        <dbReference type="EMBL" id="GAA5208150.1"/>
    </source>
</evidence>
<evidence type="ECO:0000313" key="3">
    <source>
        <dbReference type="Proteomes" id="UP001499878"/>
    </source>
</evidence>
<reference evidence="3" key="1">
    <citation type="journal article" date="2019" name="Int. J. Syst. Evol. Microbiol.">
        <title>The Global Catalogue of Microorganisms (GCM) 10K type strain sequencing project: providing services to taxonomists for standard genome sequencing and annotation.</title>
        <authorList>
            <consortium name="The Broad Institute Genomics Platform"/>
            <consortium name="The Broad Institute Genome Sequencing Center for Infectious Disease"/>
            <person name="Wu L."/>
            <person name="Ma J."/>
        </authorList>
    </citation>
    <scope>NUCLEOTIDE SEQUENCE [LARGE SCALE GENOMIC DNA]</scope>
    <source>
        <strain evidence="3">JCM 18306</strain>
    </source>
</reference>
<keyword evidence="3" id="KW-1185">Reference proteome</keyword>
<evidence type="ECO:0000256" key="1">
    <source>
        <dbReference type="SAM" id="MobiDB-lite"/>
    </source>
</evidence>